<comment type="similarity">
    <text evidence="8">Belongs to the GlnD family.</text>
</comment>
<dbReference type="Gene3D" id="3.30.70.260">
    <property type="match status" value="1"/>
</dbReference>
<dbReference type="SUPFAM" id="SSF55021">
    <property type="entry name" value="ACT-like"/>
    <property type="match status" value="1"/>
</dbReference>
<evidence type="ECO:0000256" key="7">
    <source>
        <dbReference type="ARBA" id="ARBA00047968"/>
    </source>
</evidence>
<dbReference type="InterPro" id="IPR043519">
    <property type="entry name" value="NT_sf"/>
</dbReference>
<feature type="domain" description="ACT" evidence="9">
    <location>
        <begin position="696"/>
        <end position="775"/>
    </location>
</feature>
<dbReference type="PIRSF" id="PIRSF006288">
    <property type="entry name" value="PII_uridyltransf"/>
    <property type="match status" value="1"/>
</dbReference>
<dbReference type="InterPro" id="IPR002912">
    <property type="entry name" value="ACT_dom"/>
</dbReference>
<evidence type="ECO:0000256" key="2">
    <source>
        <dbReference type="ARBA" id="ARBA00022695"/>
    </source>
</evidence>
<evidence type="ECO:0000259" key="9">
    <source>
        <dbReference type="PROSITE" id="PS51671"/>
    </source>
</evidence>
<dbReference type="InterPro" id="IPR010043">
    <property type="entry name" value="UTase/UR"/>
</dbReference>
<dbReference type="AlphaFoldDB" id="A0A917CEG2"/>
<dbReference type="InterPro" id="IPR045865">
    <property type="entry name" value="ACT-like_dom_sf"/>
</dbReference>
<dbReference type="GO" id="GO:0008773">
    <property type="term" value="F:[protein-PII] uridylyltransferase activity"/>
    <property type="evidence" value="ECO:0007669"/>
    <property type="project" value="UniProtKB-UniRule"/>
</dbReference>
<accession>A0A917CEG2</accession>
<protein>
    <recommendedName>
        <fullName evidence="8">Bifunctional uridylyltransferase/uridylyl-removing enzyme</fullName>
        <shortName evidence="8">UTase/UR</shortName>
    </recommendedName>
    <alternativeName>
        <fullName evidence="8">Bifunctional [protein-PII] modification enzyme</fullName>
    </alternativeName>
    <alternativeName>
        <fullName evidence="8">Bifunctional nitrogen sensor protein</fullName>
    </alternativeName>
    <domain>
        <recommendedName>
            <fullName evidence="8">[Protein-PII] uridylyltransferase</fullName>
            <shortName evidence="8">PII uridylyltransferase</shortName>
            <shortName evidence="8">UTase</shortName>
            <ecNumber evidence="8">2.7.7.59</ecNumber>
        </recommendedName>
    </domain>
    <domain>
        <recommendedName>
            <fullName evidence="8">[Protein-PII]-UMP uridylyl-removing enzyme</fullName>
            <shortName evidence="8">UR</shortName>
            <ecNumber evidence="8">3.1.4.-</ecNumber>
        </recommendedName>
    </domain>
</protein>
<dbReference type="SUPFAM" id="SSF81593">
    <property type="entry name" value="Nucleotidyltransferase substrate binding subunit/domain"/>
    <property type="match status" value="1"/>
</dbReference>
<organism evidence="11 12">
    <name type="scientific">Arenimonas maotaiensis</name>
    <dbReference type="NCBI Taxonomy" id="1446479"/>
    <lineage>
        <taxon>Bacteria</taxon>
        <taxon>Pseudomonadati</taxon>
        <taxon>Pseudomonadota</taxon>
        <taxon>Gammaproteobacteria</taxon>
        <taxon>Lysobacterales</taxon>
        <taxon>Lysobacteraceae</taxon>
        <taxon>Arenimonas</taxon>
    </lineage>
</organism>
<dbReference type="Pfam" id="PF01966">
    <property type="entry name" value="HD"/>
    <property type="match status" value="1"/>
</dbReference>
<reference evidence="11" key="2">
    <citation type="submission" date="2020-09" db="EMBL/GenBank/DDBJ databases">
        <authorList>
            <person name="Sun Q."/>
            <person name="Zhou Y."/>
        </authorList>
    </citation>
    <scope>NUCLEOTIDE SEQUENCE</scope>
    <source>
        <strain evidence="11">CGMCC 1.12726</strain>
    </source>
</reference>
<evidence type="ECO:0000313" key="12">
    <source>
        <dbReference type="Proteomes" id="UP000632858"/>
    </source>
</evidence>
<proteinExistence type="inferred from homology"/>
<dbReference type="PROSITE" id="PS51831">
    <property type="entry name" value="HD"/>
    <property type="match status" value="1"/>
</dbReference>
<dbReference type="EC" id="2.7.7.59" evidence="8"/>
<dbReference type="EC" id="3.1.4.-" evidence="8"/>
<keyword evidence="5 8" id="KW-0460">Magnesium</keyword>
<comment type="catalytic activity">
    <reaction evidence="8">
        <text>[protein-PII]-uridylyl-L-tyrosine + H2O = [protein-PII]-L-tyrosine + UMP + H(+)</text>
        <dbReference type="Rhea" id="RHEA:48600"/>
        <dbReference type="Rhea" id="RHEA-COMP:12147"/>
        <dbReference type="Rhea" id="RHEA-COMP:12148"/>
        <dbReference type="ChEBI" id="CHEBI:15377"/>
        <dbReference type="ChEBI" id="CHEBI:15378"/>
        <dbReference type="ChEBI" id="CHEBI:46858"/>
        <dbReference type="ChEBI" id="CHEBI:57865"/>
        <dbReference type="ChEBI" id="CHEBI:90602"/>
    </reaction>
</comment>
<dbReference type="NCBIfam" id="TIGR01693">
    <property type="entry name" value="UTase_glnD"/>
    <property type="match status" value="1"/>
</dbReference>
<keyword evidence="3" id="KW-0677">Repeat</keyword>
<keyword evidence="4 8" id="KW-0378">Hydrolase</keyword>
<dbReference type="EMBL" id="BMFO01000001">
    <property type="protein sequence ID" value="GGF83964.1"/>
    <property type="molecule type" value="Genomic_DNA"/>
</dbReference>
<dbReference type="SUPFAM" id="SSF81301">
    <property type="entry name" value="Nucleotidyltransferase"/>
    <property type="match status" value="1"/>
</dbReference>
<feature type="domain" description="ACT" evidence="9">
    <location>
        <begin position="799"/>
        <end position="873"/>
    </location>
</feature>
<dbReference type="SMART" id="SM00471">
    <property type="entry name" value="HDc"/>
    <property type="match status" value="1"/>
</dbReference>
<gene>
    <name evidence="8 11" type="primary">glnD</name>
    <name evidence="11" type="ORF">GCM10010960_02580</name>
</gene>
<dbReference type="PROSITE" id="PS51671">
    <property type="entry name" value="ACT"/>
    <property type="match status" value="2"/>
</dbReference>
<evidence type="ECO:0000256" key="4">
    <source>
        <dbReference type="ARBA" id="ARBA00022801"/>
    </source>
</evidence>
<comment type="domain">
    <text evidence="8">Has four distinct domains: an N-terminal nucleotidyltransferase (NT) domain responsible for UTase activity, a central HD domain that encodes UR activity, and two C-terminal ACT domains that seem to have a role in glutamine sensing.</text>
</comment>
<dbReference type="GO" id="GO:0008081">
    <property type="term" value="F:phosphoric diester hydrolase activity"/>
    <property type="evidence" value="ECO:0007669"/>
    <property type="project" value="UniProtKB-UniRule"/>
</dbReference>
<comment type="catalytic activity">
    <reaction evidence="7">
        <text>guanosine 3',5'-bis(diphosphate) + H2O = GDP + diphosphate + H(+)</text>
        <dbReference type="Rhea" id="RHEA:14253"/>
        <dbReference type="ChEBI" id="CHEBI:15377"/>
        <dbReference type="ChEBI" id="CHEBI:15378"/>
        <dbReference type="ChEBI" id="CHEBI:33019"/>
        <dbReference type="ChEBI" id="CHEBI:58189"/>
        <dbReference type="ChEBI" id="CHEBI:77828"/>
        <dbReference type="EC" id="3.1.7.2"/>
    </reaction>
</comment>
<dbReference type="Pfam" id="PF08335">
    <property type="entry name" value="GlnD_UR_UTase"/>
    <property type="match status" value="1"/>
</dbReference>
<evidence type="ECO:0000256" key="8">
    <source>
        <dbReference type="HAMAP-Rule" id="MF_00277"/>
    </source>
</evidence>
<comment type="caution">
    <text evidence="8">Lacks conserved residue(s) required for the propagation of feature annotation.</text>
</comment>
<dbReference type="GO" id="GO:0006808">
    <property type="term" value="P:regulation of nitrogen utilization"/>
    <property type="evidence" value="ECO:0007669"/>
    <property type="project" value="UniProtKB-UniRule"/>
</dbReference>
<dbReference type="CDD" id="cd04899">
    <property type="entry name" value="ACT_ACR-UUR-like_2"/>
    <property type="match status" value="1"/>
</dbReference>
<dbReference type="GO" id="GO:0008893">
    <property type="term" value="F:guanosine-3',5'-bis(diphosphate) 3'-diphosphatase activity"/>
    <property type="evidence" value="ECO:0007669"/>
    <property type="project" value="UniProtKB-EC"/>
</dbReference>
<dbReference type="InterPro" id="IPR003607">
    <property type="entry name" value="HD/PDEase_dom"/>
</dbReference>
<keyword evidence="2 8" id="KW-0548">Nucleotidyltransferase</keyword>
<comment type="function">
    <text evidence="8">Modifies, by uridylylation and deuridylylation, the PII regulatory proteins (GlnB and homologs), in response to the nitrogen status of the cell that GlnD senses through the glutamine level. Under low glutamine levels, catalyzes the conversion of the PII proteins and UTP to PII-UMP and PPi, while under higher glutamine levels, GlnD hydrolyzes PII-UMP to PII and UMP (deuridylylation). Thus, controls uridylylation state and activity of the PII proteins, and plays an important role in the regulation of nitrogen metabolism.</text>
</comment>
<evidence type="ECO:0000313" key="11">
    <source>
        <dbReference type="EMBL" id="GGF83964.1"/>
    </source>
</evidence>
<dbReference type="InterPro" id="IPR013546">
    <property type="entry name" value="PII_UdlTrfase/GS_AdlTrfase"/>
</dbReference>
<comment type="catalytic activity">
    <reaction evidence="8">
        <text>[protein-PII]-L-tyrosine + UTP = [protein-PII]-uridylyl-L-tyrosine + diphosphate</text>
        <dbReference type="Rhea" id="RHEA:13673"/>
        <dbReference type="Rhea" id="RHEA-COMP:12147"/>
        <dbReference type="Rhea" id="RHEA-COMP:12148"/>
        <dbReference type="ChEBI" id="CHEBI:33019"/>
        <dbReference type="ChEBI" id="CHEBI:46398"/>
        <dbReference type="ChEBI" id="CHEBI:46858"/>
        <dbReference type="ChEBI" id="CHEBI:90602"/>
        <dbReference type="EC" id="2.7.7.59"/>
    </reaction>
</comment>
<dbReference type="InterPro" id="IPR006674">
    <property type="entry name" value="HD_domain"/>
</dbReference>
<evidence type="ECO:0000256" key="5">
    <source>
        <dbReference type="ARBA" id="ARBA00022842"/>
    </source>
</evidence>
<dbReference type="PANTHER" id="PTHR47320:SF1">
    <property type="entry name" value="BIFUNCTIONAL URIDYLYLTRANSFERASE_URIDYLYL-REMOVING ENZYME"/>
    <property type="match status" value="1"/>
</dbReference>
<dbReference type="CDD" id="cd00077">
    <property type="entry name" value="HDc"/>
    <property type="match status" value="1"/>
</dbReference>
<feature type="domain" description="HD" evidence="10">
    <location>
        <begin position="457"/>
        <end position="578"/>
    </location>
</feature>
<evidence type="ECO:0000256" key="1">
    <source>
        <dbReference type="ARBA" id="ARBA00022679"/>
    </source>
</evidence>
<keyword evidence="12" id="KW-1185">Reference proteome</keyword>
<comment type="caution">
    <text evidence="11">The sequence shown here is derived from an EMBL/GenBank/DDBJ whole genome shotgun (WGS) entry which is preliminary data.</text>
</comment>
<keyword evidence="6 8" id="KW-0511">Multifunctional enzyme</keyword>
<sequence>MTDGAEPRLSDALAACGRAGSAPEFSAAAKVLLAEARLELTERLVAGAPVEALIAHYRTIIDALTVRAWTLTLGEQVPLVLVATGGYGRGELYPHSDVDILVCGSPEAQQARAEAVAGFFSLLWDCGLKLSQAVRSVDDCLAESRAEVATYTALLETRLLAGDAGIHDALKQAIESPEVYGAREYFEAKRDEQRRRHARFHNTADNLEPNLKDGPGGLRDFHTLNWLAKKLYGVPSLAGLVPLGLLGEAEWDALLRDWRIVARLRFGLHLLVKRPEERLLFDHQKRLAELYGLHDSPESLAVEQLMQAFFRAAAILLRINDRLLQRFEEHLAVEPAITPLADGYVLKNGYLLAADNRFAELGMPALLGLFRIWGSQDACKGLHSDTARGLAEALDTILPYGQQPEPARAAFMELVAQPHGVLSLQRMARLGVLARYLPEFGKVTGRMQYDLFHVYTVDQHTLNVLEYLRRFEQGRLDGFALPHEVFPRLRKPSLIWLAGLFHDIAKGRGGDHAELGAYDFLRFAAAHGLPSADAQLVEWLVRQHLLMSLTAQKSDISDPDVVNAFARTVADREHLDYLYVLTCADIAGTSPKLWNAFKDQLLADLYTATRYVLRVGLEHPLNAADIRADTRDMAMAALMDAGLDEAVIAALWDTFPEDAFLRYRPEQLVWQTQGILAAAGDTQVLVRELPGGDSLEVFVRTPNRDGIFSGLMATLDRLDLGVAHARVLLSIDGYALDNFVTLKGGHTPDAKRVAQTLQAALKDPASIRPAKHLLPIRLRHFKIAPRIEFSPSAADGRTLMSLVCADRPGLLAGIAYVLLQRKVRVHDARIATFGERAEDIFVLSDREDRAITDPDALHSLHEALLDYLQGRKP</sequence>
<dbReference type="PANTHER" id="PTHR47320">
    <property type="entry name" value="BIFUNCTIONAL URIDYLYLTRANSFERASE/URIDYLYL-REMOVING ENZYME"/>
    <property type="match status" value="1"/>
</dbReference>
<evidence type="ECO:0000256" key="3">
    <source>
        <dbReference type="ARBA" id="ARBA00022737"/>
    </source>
</evidence>
<dbReference type="Gene3D" id="1.10.3090.10">
    <property type="entry name" value="cca-adding enzyme, domain 2"/>
    <property type="match status" value="1"/>
</dbReference>
<comment type="cofactor">
    <cofactor evidence="8">
        <name>Mg(2+)</name>
        <dbReference type="ChEBI" id="CHEBI:18420"/>
    </cofactor>
</comment>
<dbReference type="Proteomes" id="UP000632858">
    <property type="component" value="Unassembled WGS sequence"/>
</dbReference>
<reference evidence="11" key="1">
    <citation type="journal article" date="2014" name="Int. J. Syst. Evol. Microbiol.">
        <title>Complete genome sequence of Corynebacterium casei LMG S-19264T (=DSM 44701T), isolated from a smear-ripened cheese.</title>
        <authorList>
            <consortium name="US DOE Joint Genome Institute (JGI-PGF)"/>
            <person name="Walter F."/>
            <person name="Albersmeier A."/>
            <person name="Kalinowski J."/>
            <person name="Ruckert C."/>
        </authorList>
    </citation>
    <scope>NUCLEOTIDE SEQUENCE</scope>
    <source>
        <strain evidence="11">CGMCC 1.12726</strain>
    </source>
</reference>
<dbReference type="CDD" id="cd05401">
    <property type="entry name" value="NT_GlnE_GlnD_like"/>
    <property type="match status" value="1"/>
</dbReference>
<dbReference type="HAMAP" id="MF_00277">
    <property type="entry name" value="PII_uridylyl_transf"/>
    <property type="match status" value="1"/>
</dbReference>
<feature type="region of interest" description="Uridylyltransferase" evidence="8">
    <location>
        <begin position="1"/>
        <end position="339"/>
    </location>
</feature>
<name>A0A917CEG2_9GAMM</name>
<dbReference type="SUPFAM" id="SSF109604">
    <property type="entry name" value="HD-domain/PDEase-like"/>
    <property type="match status" value="1"/>
</dbReference>
<keyword evidence="1 8" id="KW-0808">Transferase</keyword>
<dbReference type="CDD" id="cd04900">
    <property type="entry name" value="ACT_UUR-like_1"/>
    <property type="match status" value="1"/>
</dbReference>
<comment type="activity regulation">
    <text evidence="8">Uridylyltransferase (UTase) activity is inhibited by glutamine, while glutamine activates uridylyl-removing (UR) activity.</text>
</comment>
<evidence type="ECO:0000256" key="6">
    <source>
        <dbReference type="ARBA" id="ARBA00023268"/>
    </source>
</evidence>
<evidence type="ECO:0000259" key="10">
    <source>
        <dbReference type="PROSITE" id="PS51831"/>
    </source>
</evidence>